<keyword evidence="1" id="KW-0472">Membrane</keyword>
<organism evidence="3 4">
    <name type="scientific">Pseudonocardia sediminis</name>
    <dbReference type="NCBI Taxonomy" id="1397368"/>
    <lineage>
        <taxon>Bacteria</taxon>
        <taxon>Bacillati</taxon>
        <taxon>Actinomycetota</taxon>
        <taxon>Actinomycetes</taxon>
        <taxon>Pseudonocardiales</taxon>
        <taxon>Pseudonocardiaceae</taxon>
        <taxon>Pseudonocardia</taxon>
    </lineage>
</organism>
<dbReference type="SUPFAM" id="SSF53474">
    <property type="entry name" value="alpha/beta-Hydrolases"/>
    <property type="match status" value="1"/>
</dbReference>
<feature type="transmembrane region" description="Helical" evidence="1">
    <location>
        <begin position="76"/>
        <end position="94"/>
    </location>
</feature>
<dbReference type="Pfam" id="PF12695">
    <property type="entry name" value="Abhydrolase_5"/>
    <property type="match status" value="1"/>
</dbReference>
<accession>A0A4Q7UXX4</accession>
<evidence type="ECO:0000259" key="2">
    <source>
        <dbReference type="Pfam" id="PF12695"/>
    </source>
</evidence>
<keyword evidence="1" id="KW-1133">Transmembrane helix</keyword>
<dbReference type="EMBL" id="SHKL01000001">
    <property type="protein sequence ID" value="RZT84999.1"/>
    <property type="molecule type" value="Genomic_DNA"/>
</dbReference>
<keyword evidence="1" id="KW-0812">Transmembrane</keyword>
<evidence type="ECO:0000313" key="3">
    <source>
        <dbReference type="EMBL" id="RZT84999.1"/>
    </source>
</evidence>
<name>A0A4Q7UXX4_PSEST</name>
<reference evidence="3 4" key="1">
    <citation type="submission" date="2019-02" db="EMBL/GenBank/DDBJ databases">
        <title>Sequencing the genomes of 1000 actinobacteria strains.</title>
        <authorList>
            <person name="Klenk H.-P."/>
        </authorList>
    </citation>
    <scope>NUCLEOTIDE SEQUENCE [LARGE SCALE GENOMIC DNA]</scope>
    <source>
        <strain evidence="3 4">DSM 45779</strain>
    </source>
</reference>
<dbReference type="InterPro" id="IPR029058">
    <property type="entry name" value="AB_hydrolase_fold"/>
</dbReference>
<comment type="caution">
    <text evidence="3">The sequence shown here is derived from an EMBL/GenBank/DDBJ whole genome shotgun (WGS) entry which is preliminary data.</text>
</comment>
<sequence length="343" mass="34852">MYPSFVRAAITVRAVGTAILRGVTPPRPAPPVSAPSRRPRNRTSVTVRVLLGAAAAAVVLWVLLTRWSALLAGHPAYPVLLVLVALVGVFLLVRAARPIRGGRVRAAGRVAAGLGLVVVLSVVVWLRPYAAEPVAVAAAESSPAVEVVDSASSWELRPRAAATGTGVVFHPGALVDPRAYLALLRPLAERGDLVVVVKPPLDVALLAPGAAGDAVAAHPEVTRWAIGGHSLGGLPASSAAAQGIAGVRGLFLWASYPADDVSGAPVSALSVSGDRDTVIAPDGVAASRAQLPAGTRFVVVAGAVHAFFGDYGTQAGDGTPTTGRADAQRQIVEATASFVGALR</sequence>
<dbReference type="Gene3D" id="3.40.50.1820">
    <property type="entry name" value="alpha/beta hydrolase"/>
    <property type="match status" value="1"/>
</dbReference>
<dbReference type="GO" id="GO:0016787">
    <property type="term" value="F:hydrolase activity"/>
    <property type="evidence" value="ECO:0007669"/>
    <property type="project" value="UniProtKB-KW"/>
</dbReference>
<evidence type="ECO:0000313" key="4">
    <source>
        <dbReference type="Proteomes" id="UP000291591"/>
    </source>
</evidence>
<dbReference type="InterPro" id="IPR029059">
    <property type="entry name" value="AB_hydrolase_5"/>
</dbReference>
<keyword evidence="4" id="KW-1185">Reference proteome</keyword>
<feature type="transmembrane region" description="Helical" evidence="1">
    <location>
        <begin position="106"/>
        <end position="126"/>
    </location>
</feature>
<feature type="transmembrane region" description="Helical" evidence="1">
    <location>
        <begin position="45"/>
        <end position="64"/>
    </location>
</feature>
<feature type="domain" description="Alpha/beta hydrolase fold-5" evidence="2">
    <location>
        <begin position="166"/>
        <end position="324"/>
    </location>
</feature>
<gene>
    <name evidence="3" type="ORF">EV383_1861</name>
</gene>
<dbReference type="Proteomes" id="UP000291591">
    <property type="component" value="Unassembled WGS sequence"/>
</dbReference>
<keyword evidence="3" id="KW-0378">Hydrolase</keyword>
<evidence type="ECO:0000256" key="1">
    <source>
        <dbReference type="SAM" id="Phobius"/>
    </source>
</evidence>
<dbReference type="AlphaFoldDB" id="A0A4Q7UXX4"/>
<proteinExistence type="predicted"/>
<protein>
    <submittedName>
        <fullName evidence="3">Alpha/beta hydrolase family protein</fullName>
    </submittedName>
</protein>